<feature type="region of interest" description="Disordered" evidence="1">
    <location>
        <begin position="2162"/>
        <end position="2199"/>
    </location>
</feature>
<keyword evidence="3" id="KW-1185">Reference proteome</keyword>
<evidence type="ECO:0000256" key="1">
    <source>
        <dbReference type="SAM" id="MobiDB-lite"/>
    </source>
</evidence>
<feature type="compositionally biased region" description="Basic and acidic residues" evidence="1">
    <location>
        <begin position="2162"/>
        <end position="2187"/>
    </location>
</feature>
<feature type="compositionally biased region" description="Basic and acidic residues" evidence="1">
    <location>
        <begin position="1716"/>
        <end position="1738"/>
    </location>
</feature>
<feature type="compositionally biased region" description="Low complexity" evidence="1">
    <location>
        <begin position="1837"/>
        <end position="1851"/>
    </location>
</feature>
<feature type="region of interest" description="Disordered" evidence="1">
    <location>
        <begin position="2406"/>
        <end position="2484"/>
    </location>
</feature>
<evidence type="ECO:0000313" key="2">
    <source>
        <dbReference type="EMBL" id="ANQ10960.1"/>
    </source>
</evidence>
<feature type="compositionally biased region" description="Basic and acidic residues" evidence="1">
    <location>
        <begin position="2122"/>
        <end position="2143"/>
    </location>
</feature>
<dbReference type="KEGG" id="pcot:PCOAH_00053470"/>
<feature type="compositionally biased region" description="Basic and acidic residues" evidence="1">
    <location>
        <begin position="1824"/>
        <end position="1836"/>
    </location>
</feature>
<reference evidence="3" key="1">
    <citation type="submission" date="2016-06" db="EMBL/GenBank/DDBJ databases">
        <title>First high quality genome sequence of Plasmodium coatneyi using continuous long reads from single molecule, real-time sequencing.</title>
        <authorList>
            <person name="Chien J.-T."/>
            <person name="Pakala S.B."/>
            <person name="Geraldo J.A."/>
            <person name="Lapp S.A."/>
            <person name="Barnwell J.W."/>
            <person name="Kissinger J.C."/>
            <person name="Galinski M.R."/>
            <person name="Humphrey J.C."/>
        </authorList>
    </citation>
    <scope>NUCLEOTIDE SEQUENCE [LARGE SCALE GENOMIC DNA]</scope>
    <source>
        <strain evidence="3">Hackeri</strain>
    </source>
</reference>
<accession>A0A1B1E7P1</accession>
<organism evidence="2 3">
    <name type="scientific">Plasmodium coatneyi</name>
    <dbReference type="NCBI Taxonomy" id="208452"/>
    <lineage>
        <taxon>Eukaryota</taxon>
        <taxon>Sar</taxon>
        <taxon>Alveolata</taxon>
        <taxon>Apicomplexa</taxon>
        <taxon>Aconoidasida</taxon>
        <taxon>Haemosporida</taxon>
        <taxon>Plasmodiidae</taxon>
        <taxon>Plasmodium</taxon>
    </lineage>
</organism>
<feature type="region of interest" description="Disordered" evidence="1">
    <location>
        <begin position="1900"/>
        <end position="1953"/>
    </location>
</feature>
<feature type="region of interest" description="Disordered" evidence="1">
    <location>
        <begin position="686"/>
        <end position="706"/>
    </location>
</feature>
<dbReference type="RefSeq" id="XP_019917655.1">
    <property type="nucleotide sequence ID" value="XM_020062127.1"/>
</dbReference>
<feature type="compositionally biased region" description="Basic and acidic residues" evidence="1">
    <location>
        <begin position="2415"/>
        <end position="2429"/>
    </location>
</feature>
<feature type="region of interest" description="Disordered" evidence="1">
    <location>
        <begin position="1700"/>
        <end position="1744"/>
    </location>
</feature>
<feature type="compositionally biased region" description="Basic and acidic residues" evidence="1">
    <location>
        <begin position="1900"/>
        <end position="1912"/>
    </location>
</feature>
<evidence type="ECO:0000313" key="3">
    <source>
        <dbReference type="Proteomes" id="UP000092716"/>
    </source>
</evidence>
<feature type="region of interest" description="Disordered" evidence="1">
    <location>
        <begin position="1813"/>
        <end position="1869"/>
    </location>
</feature>
<feature type="compositionally biased region" description="Gly residues" evidence="1">
    <location>
        <begin position="2456"/>
        <end position="2465"/>
    </location>
</feature>
<dbReference type="EMBL" id="CP016252">
    <property type="protein sequence ID" value="ANQ10960.1"/>
    <property type="molecule type" value="Genomic_DNA"/>
</dbReference>
<name>A0A1B1E7P1_9APIC</name>
<dbReference type="GeneID" id="30912081"/>
<feature type="compositionally biased region" description="Basic and acidic residues" evidence="1">
    <location>
        <begin position="1316"/>
        <end position="1331"/>
    </location>
</feature>
<gene>
    <name evidence="2" type="ORF">PCOAH_00053470</name>
</gene>
<proteinExistence type="predicted"/>
<feature type="region of interest" description="Disordered" evidence="1">
    <location>
        <begin position="2066"/>
        <end position="2092"/>
    </location>
</feature>
<feature type="compositionally biased region" description="Basic and acidic residues" evidence="1">
    <location>
        <begin position="1852"/>
        <end position="1869"/>
    </location>
</feature>
<dbReference type="Proteomes" id="UP000092716">
    <property type="component" value="Chromosome 14"/>
</dbReference>
<feature type="region of interest" description="Disordered" evidence="1">
    <location>
        <begin position="1315"/>
        <end position="1372"/>
    </location>
</feature>
<feature type="region of interest" description="Disordered" evidence="1">
    <location>
        <begin position="2119"/>
        <end position="2143"/>
    </location>
</feature>
<feature type="compositionally biased region" description="Basic residues" evidence="1">
    <location>
        <begin position="1358"/>
        <end position="1372"/>
    </location>
</feature>
<sequence length="2484" mass="274688">LIRMVTSVGEGVMSTHLHGNETSNHVNQLFVTNGTSNQRSYEGAEATESRSEHSGLLTNNEMAQRMSLQSGMQPSEYIHHVLPNGSDREVNKFMQIYLNGEKNTPECNSTQFTSNQYEYPNRFFDKEDTHVSINQFDYLNDVDTNLGHFGGVTTMDGRHNDAGEVNWGGEQTSSEGLYMHMLQSGQRNEPLIGDPFQGDSLKKNALLRCSGLNGGVFPSVLRNAGREDPTGVHLCGDKPDNLTIEHILKRALLSSDILQNEVLSSEVLGSVISDVNILGGSIVGNGCASNGVASPQQVLTNHDIYPHGNEDLRGDFHLNSQAILGTDHLTKQSAQISYNAMNGGAFHQSYSDSYRPPIEGNLFYNVQLHGQGIHNENDSDKENGNNHSSKAVNRSCTDGIYCYYGENNRGDVRTGDDHTGDDHTGKRSLYVSSGQVSNASVSNVASGRNIQTTNWNDERMDYVAPCRWSEPRREDNSSAAQSDGVVIIGEGTPCGVTRQRTFSIRRKTDLVRAVNDPSFDMACPNGEEEGEGEVSLGFPVHRTPIYTQSNQGGGSHPEGDHPYGDYSTVKCQGVHSVTNGDTLPSYICEDPKGLSNLCGTYSGGHLSSLAKQMDGLHGGVYQSDSPHLGLQRSANNNIQCVDAGVKTEPMQNPPYNRSDLYPTMYTQSNIYSSVSNEQTNSQIIQPAGSATQSKHCSRFSDGDTNNINREYQFRNVNEEEEGPPCADNAYPYSYQSDVTSTNGKNQMENHLLGQEDSFNRSNVPPFSLNNVPVDSFENAYNAGNGVSSARSNSCEESVGRSVSMGGSLHEVGSVGIPLEVGATTGLQNQDPFSRNNTCSAYGRDLPVEGMQNNHSSVLLSRLIHTDMPGGANHHLTVPPIIHMAENNNSFNGPHHNFVDASTKCVNLRGGVDMRVIPTTNSGSPNGVPLLGNEHIYIDPNRYSRINRPNNTCSMQVDASNGLCPANVTTNQMSSYQYDLLTFRQSSSYYDGVNNTVAKGRTEDASYGCTHDSVRGENNYAHPNGGYLNSDENIYSGNYSTISNIVRMKGYPHVSTGECGKDSRSSTTTTVLNEEMLAGSTNMQDGSRVDKMRENLTKLVAMKLQSNNGAGATNGVRSVGCTGDMLCNPGVNPSHANYDCFACTDRSATQVSTEQFRYTTLPQMKFVQTGGPHRSVHPGSVIPPQRTFLKSSIHVNNGITDRRAAIPRMVEVPTPKQRILLPLILRPRTVKLRVGMAHIRTPRIRVPYINRHPICCRRSFPPRLVHLFPLRLGTGGVATTRMSVLPSKLLNTACGKIHPPLEDRACRDEQTLMMKGSHGENTENEVTHDEVPHTGNINYGQNGTGESRNNDDPPMEKKATKKRSRKSRVKRKNKVFGGIVKKGGISFDLEVESRRIKETPFCAYSLVDLLNSQNAGRREGLKTTVNEGKNLMWCSCDMHHDVNCFTDYVDFLRGRTMEEEDEEEEQEQHTEQFEKNDRTGGSRRDSHIDRNCHNDAYQGDMCMKVTERHRKEDTQQMSNEPVDDPKGRNSIRKCDNVYYNVNKIWSVNFNRPLGDIGRKLILKEIRELHYKDAAKTTSLLMREGLDYGKVRFMKVSELYHYMYALGVFEYAVKISLEFGSNIRMSSVVTQGNYRSTCNNLHNGYDFCFICCSHKNPSLSYFPVGFNMTEQRMHIRSYSTLVEEFAARCVVKRSDRPATGRISMRKFLPPGHASSGHVRSDHLNGDHVNGDDVNGEHANGDRVSSGISSTLSSPCSALSWSPTNAFSFRTSSHLTCKEDASPVEHMSEREQQLATQADTHTSIYGSIHSSIHVGMTSPDYATTCEMEGRDRSSSRGSDRAPSSCGGASGSSPDGEAKEVNVTNERNERNEANKVAMFAPSVLPPLENRVLPLTGDFVSEGLHPKGEGECQDEVHTNGSVSDAEEEGEAQENYCNGEDMKKGDEDDNGSSGIAGNTTTGNVNGIACSNVSNYSYGCTSGYASGSGPTCYTHTGQSLTRVGSYQPYFKKDCLYMPELLSHPQGEKITPYDYTKGGQDATGEVVLSSTLKGEASPNWKELIWTLVKNEAPNCSHPGEEKEGKSVKGMNNPHEEDEVKDPCPYIHAEIASNGGRHFYVEQAKIWDPPGDAKGDHQDNVKGDEEKLAQGEKVKEVEREVVKNEDGKTIRIEGEPPKCDDFIEGDREESELHTESEETSQSKRKNKIAYRSGGGDLAQTECMHRYEFPNTCGSHTRGDVANIIRRIKKNKVYTSIIKNLSRQMCAWRDGESTHRKIKKKKNFTLVSNNHCLEEVKELLLFHGQKVVDLDEADQVGSQMVCRSLQRIHPHPFEYRPLSWREGRSVSPLQTSLQMMRGNINTDNSLTHRRRMHHHYSIARLYKSNVMRKGRRAKWRKDRFDHVTEFARFFREVSELRKPQNGSHSEGESDSKELLEKKAGGSLWGNSSPSSLSGGTNCTATHIGTSDGGEVGMDGGTTNDEELGAPMKRKKRRT</sequence>
<feature type="region of interest" description="Disordered" evidence="1">
    <location>
        <begin position="1456"/>
        <end position="1491"/>
    </location>
</feature>
<feature type="compositionally biased region" description="Basic and acidic residues" evidence="1">
    <location>
        <begin position="1347"/>
        <end position="1357"/>
    </location>
</feature>
<dbReference type="VEuPathDB" id="PlasmoDB:PCOAH_00053470"/>
<feature type="compositionally biased region" description="Basic and acidic residues" evidence="1">
    <location>
        <begin position="1466"/>
        <end position="1491"/>
    </location>
</feature>
<feature type="compositionally biased region" description="Low complexity" evidence="1">
    <location>
        <begin position="2430"/>
        <end position="2445"/>
    </location>
</feature>
<feature type="compositionally biased region" description="Polar residues" evidence="1">
    <location>
        <begin position="1334"/>
        <end position="1346"/>
    </location>
</feature>
<protein>
    <submittedName>
        <fullName evidence="2">Uncharacterized protein</fullName>
    </submittedName>
</protein>
<feature type="non-terminal residue" evidence="2">
    <location>
        <position position="1"/>
    </location>
</feature>
<dbReference type="OrthoDB" id="372810at2759"/>